<dbReference type="RefSeq" id="WP_225697912.1">
    <property type="nucleotide sequence ID" value="NZ_JAIXNE010000002.1"/>
</dbReference>
<gene>
    <name evidence="1" type="ORF">LDX50_07960</name>
    <name evidence="2" type="ORF">LDX50_13930</name>
    <name evidence="3" type="ORF">LDX50_19650</name>
</gene>
<evidence type="ECO:0000313" key="1">
    <source>
        <dbReference type="EMBL" id="MCA6074801.1"/>
    </source>
</evidence>
<keyword evidence="4" id="KW-1185">Reference proteome</keyword>
<evidence type="ECO:0000313" key="3">
    <source>
        <dbReference type="EMBL" id="MCA6077106.1"/>
    </source>
</evidence>
<name>A0A9X1HNG5_9BACT</name>
<dbReference type="EMBL" id="JAIXNE010000002">
    <property type="protein sequence ID" value="MCA6074801.1"/>
    <property type="molecule type" value="Genomic_DNA"/>
</dbReference>
<evidence type="ECO:0000313" key="4">
    <source>
        <dbReference type="Proteomes" id="UP001139409"/>
    </source>
</evidence>
<sequence>MKSKVVPEKVYEEIASMISSEESVVGIDAKKTHIIIIHKLQEIEKRLDAIEKKLS</sequence>
<organism evidence="1 4">
    <name type="scientific">Fulvivirga sedimenti</name>
    <dbReference type="NCBI Taxonomy" id="2879465"/>
    <lineage>
        <taxon>Bacteria</taxon>
        <taxon>Pseudomonadati</taxon>
        <taxon>Bacteroidota</taxon>
        <taxon>Cytophagia</taxon>
        <taxon>Cytophagales</taxon>
        <taxon>Fulvivirgaceae</taxon>
        <taxon>Fulvivirga</taxon>
    </lineage>
</organism>
<dbReference type="EMBL" id="JAIXNE010000003">
    <property type="protein sequence ID" value="MCA6075978.1"/>
    <property type="molecule type" value="Genomic_DNA"/>
</dbReference>
<evidence type="ECO:0000313" key="2">
    <source>
        <dbReference type="EMBL" id="MCA6075978.1"/>
    </source>
</evidence>
<accession>A0A9X1HNG5</accession>
<dbReference type="Proteomes" id="UP001139409">
    <property type="component" value="Unassembled WGS sequence"/>
</dbReference>
<comment type="caution">
    <text evidence="1">The sequence shown here is derived from an EMBL/GenBank/DDBJ whole genome shotgun (WGS) entry which is preliminary data.</text>
</comment>
<dbReference type="AlphaFoldDB" id="A0A9X1HNG5"/>
<reference evidence="1" key="1">
    <citation type="submission" date="2021-09" db="EMBL/GenBank/DDBJ databases">
        <title>Fulvivirga sp. isolated from coastal sediment.</title>
        <authorList>
            <person name="Yu H."/>
        </authorList>
    </citation>
    <scope>NUCLEOTIDE SEQUENCE</scope>
    <source>
        <strain evidence="1">1062</strain>
    </source>
</reference>
<proteinExistence type="predicted"/>
<dbReference type="EMBL" id="JAIXNE010000004">
    <property type="protein sequence ID" value="MCA6077106.1"/>
    <property type="molecule type" value="Genomic_DNA"/>
</dbReference>
<protein>
    <submittedName>
        <fullName evidence="1">Uncharacterized protein</fullName>
    </submittedName>
</protein>